<dbReference type="GO" id="GO:0016651">
    <property type="term" value="F:oxidoreductase activity, acting on NAD(P)H"/>
    <property type="evidence" value="ECO:0007669"/>
    <property type="project" value="UniProtKB-ARBA"/>
</dbReference>
<protein>
    <submittedName>
        <fullName evidence="2">Flavodoxin</fullName>
    </submittedName>
</protein>
<organism evidence="2 3">
    <name type="scientific">[Clostridium] fimetarium</name>
    <dbReference type="NCBI Taxonomy" id="99656"/>
    <lineage>
        <taxon>Bacteria</taxon>
        <taxon>Bacillati</taxon>
        <taxon>Bacillota</taxon>
        <taxon>Clostridia</taxon>
        <taxon>Lachnospirales</taxon>
        <taxon>Lachnospiraceae</taxon>
    </lineage>
</organism>
<dbReference type="InterPro" id="IPR008254">
    <property type="entry name" value="Flavodoxin/NO_synth"/>
</dbReference>
<reference evidence="2 3" key="1">
    <citation type="submission" date="2016-10" db="EMBL/GenBank/DDBJ databases">
        <authorList>
            <person name="de Groot N.N."/>
        </authorList>
    </citation>
    <scope>NUCLEOTIDE SEQUENCE [LARGE SCALE GENOMIC DNA]</scope>
    <source>
        <strain evidence="2 3">DSM 9179</strain>
    </source>
</reference>
<dbReference type="Pfam" id="PF12682">
    <property type="entry name" value="Flavodoxin_4"/>
    <property type="match status" value="1"/>
</dbReference>
<name>A0A1I0PWA2_9FIRM</name>
<dbReference type="AlphaFoldDB" id="A0A1I0PWA2"/>
<dbReference type="STRING" id="99656.SAMN05421659_10638"/>
<dbReference type="Proteomes" id="UP000199701">
    <property type="component" value="Unassembled WGS sequence"/>
</dbReference>
<evidence type="ECO:0000259" key="1">
    <source>
        <dbReference type="PROSITE" id="PS50902"/>
    </source>
</evidence>
<dbReference type="SUPFAM" id="SSF52218">
    <property type="entry name" value="Flavoproteins"/>
    <property type="match status" value="1"/>
</dbReference>
<dbReference type="GO" id="GO:0010181">
    <property type="term" value="F:FMN binding"/>
    <property type="evidence" value="ECO:0007669"/>
    <property type="project" value="InterPro"/>
</dbReference>
<accession>A0A1I0PWA2</accession>
<dbReference type="PANTHER" id="PTHR39201">
    <property type="entry name" value="EXPORTED PROTEIN-RELATED"/>
    <property type="match status" value="1"/>
</dbReference>
<dbReference type="Gene3D" id="3.40.50.360">
    <property type="match status" value="1"/>
</dbReference>
<dbReference type="PROSITE" id="PS50902">
    <property type="entry name" value="FLAVODOXIN_LIKE"/>
    <property type="match status" value="1"/>
</dbReference>
<evidence type="ECO:0000313" key="3">
    <source>
        <dbReference type="Proteomes" id="UP000199701"/>
    </source>
</evidence>
<dbReference type="EMBL" id="FOJI01000006">
    <property type="protein sequence ID" value="SEW18394.1"/>
    <property type="molecule type" value="Genomic_DNA"/>
</dbReference>
<feature type="domain" description="Flavodoxin-like" evidence="1">
    <location>
        <begin position="3"/>
        <end position="161"/>
    </location>
</feature>
<proteinExistence type="predicted"/>
<dbReference type="InterPro" id="IPR029039">
    <property type="entry name" value="Flavoprotein-like_sf"/>
</dbReference>
<dbReference type="RefSeq" id="WP_170841358.1">
    <property type="nucleotide sequence ID" value="NZ_FOJI01000006.1"/>
</dbReference>
<keyword evidence="3" id="KW-1185">Reference proteome</keyword>
<sequence length="161" mass="18391">MKKLIVYYSLEGNTELIAGKILKYLEADVIRLIPKKEYPKGNFKKYIWGGRSATFGEKPKLEDYSFVAEDYDVIIIGTPIWAGTFAPPIKTFLADNKISGKDIYLYTCGAGDATDKFFDKYKSVLKDNQIVDTISFVEPLKNKISNIDEKIKEFCEKIKHI</sequence>
<gene>
    <name evidence="2" type="ORF">SAMN05421659_10638</name>
</gene>
<dbReference type="PANTHER" id="PTHR39201:SF1">
    <property type="entry name" value="FLAVODOXIN-LIKE DOMAIN-CONTAINING PROTEIN"/>
    <property type="match status" value="1"/>
</dbReference>
<evidence type="ECO:0000313" key="2">
    <source>
        <dbReference type="EMBL" id="SEW18394.1"/>
    </source>
</evidence>